<keyword evidence="1" id="KW-1133">Transmembrane helix</keyword>
<keyword evidence="4" id="KW-1185">Reference proteome</keyword>
<reference evidence="4" key="1">
    <citation type="journal article" date="2019" name="Int. J. Syst. Evol. Microbiol.">
        <title>The Global Catalogue of Microorganisms (GCM) 10K type strain sequencing project: providing services to taxonomists for standard genome sequencing and annotation.</title>
        <authorList>
            <consortium name="The Broad Institute Genomics Platform"/>
            <consortium name="The Broad Institute Genome Sequencing Center for Infectious Disease"/>
            <person name="Wu L."/>
            <person name="Ma J."/>
        </authorList>
    </citation>
    <scope>NUCLEOTIDE SEQUENCE [LARGE SCALE GENOMIC DNA]</scope>
    <source>
        <strain evidence="4">CCUG 59129</strain>
    </source>
</reference>
<evidence type="ECO:0000313" key="4">
    <source>
        <dbReference type="Proteomes" id="UP001596989"/>
    </source>
</evidence>
<comment type="caution">
    <text evidence="3">The sequence shown here is derived from an EMBL/GenBank/DDBJ whole genome shotgun (WGS) entry which is preliminary data.</text>
</comment>
<organism evidence="3 4">
    <name type="scientific">Paenibacillus chungangensis</name>
    <dbReference type="NCBI Taxonomy" id="696535"/>
    <lineage>
        <taxon>Bacteria</taxon>
        <taxon>Bacillati</taxon>
        <taxon>Bacillota</taxon>
        <taxon>Bacilli</taxon>
        <taxon>Bacillales</taxon>
        <taxon>Paenibacillaceae</taxon>
        <taxon>Paenibacillus</taxon>
    </lineage>
</organism>
<feature type="domain" description="DUF58" evidence="2">
    <location>
        <begin position="210"/>
        <end position="364"/>
    </location>
</feature>
<dbReference type="InterPro" id="IPR002881">
    <property type="entry name" value="DUF58"/>
</dbReference>
<dbReference type="Proteomes" id="UP001596989">
    <property type="component" value="Unassembled WGS sequence"/>
</dbReference>
<accession>A0ABW3HXI4</accession>
<evidence type="ECO:0000259" key="2">
    <source>
        <dbReference type="Pfam" id="PF01882"/>
    </source>
</evidence>
<feature type="transmembrane region" description="Helical" evidence="1">
    <location>
        <begin position="12"/>
        <end position="27"/>
    </location>
</feature>
<dbReference type="PANTHER" id="PTHR34351:SF2">
    <property type="entry name" value="DUF58 DOMAIN-CONTAINING PROTEIN"/>
    <property type="match status" value="1"/>
</dbReference>
<sequence>MRAHKEKQRRTLLIASLYLCSLFYFLFQGGKTALMLFVILNLLLIYLFLGRWSGITRVSGSRTFLNRGSHVHEGSITAGSSLEIGLQVKVPGIYPLPYIIVKDTLVRHDGGSSVFETSFIPGWKRIGSVRYTTPPLRRGEYRFRETECEASDIFGLLKHTGSFQSESVFSVLPQTVHLRNWSGFQRGIRGPYSHAAASRAAKETTQLDGIREYLHGDKLSRIHWNATARTGHWKSKAFERESLPRTILILDRCQASYGKEASNTFELAVSVAASLLEHGLKRDTAMGLLSIGDRLTSMPPRSGLEQRNAMMKHLTFVHADAQQALSLALPLAESSLLPGCFALVVSGETGGGMLQTMEWISRRGITPCLLHVGDDAEQDTAWKAMIRSRGWLLYDIRHLHELPEVLEGSGIA</sequence>
<evidence type="ECO:0000256" key="1">
    <source>
        <dbReference type="SAM" id="Phobius"/>
    </source>
</evidence>
<gene>
    <name evidence="3" type="ORF">ACFQ2I_23010</name>
</gene>
<proteinExistence type="predicted"/>
<feature type="transmembrane region" description="Helical" evidence="1">
    <location>
        <begin position="33"/>
        <end position="52"/>
    </location>
</feature>
<name>A0ABW3HXI4_9BACL</name>
<dbReference type="RefSeq" id="WP_377568590.1">
    <property type="nucleotide sequence ID" value="NZ_JBHTJZ010000072.1"/>
</dbReference>
<dbReference type="PANTHER" id="PTHR34351">
    <property type="entry name" value="SLR1927 PROTEIN-RELATED"/>
    <property type="match status" value="1"/>
</dbReference>
<dbReference type="Pfam" id="PF01882">
    <property type="entry name" value="DUF58"/>
    <property type="match status" value="1"/>
</dbReference>
<keyword evidence="1" id="KW-0472">Membrane</keyword>
<evidence type="ECO:0000313" key="3">
    <source>
        <dbReference type="EMBL" id="MFD0962214.1"/>
    </source>
</evidence>
<protein>
    <submittedName>
        <fullName evidence="3">DUF58 domain-containing protein</fullName>
    </submittedName>
</protein>
<dbReference type="EMBL" id="JBHTJZ010000072">
    <property type="protein sequence ID" value="MFD0962214.1"/>
    <property type="molecule type" value="Genomic_DNA"/>
</dbReference>
<keyword evidence="1" id="KW-0812">Transmembrane</keyword>